<proteinExistence type="inferred from homology"/>
<sequence length="635" mass="71355">MELTLQHIYITSVLILLSSTLTAGYWNYNNSGEYGPDKWNETYSDCAGMMQSPIDINTTNVLYDPGLAYFDFTGYNLTNGVNLTLVNKGGHTAEVLYTGKEVWLKGGNLPADYKLVQFHFHWGSTNTTGSEHTLDERHYPMELHLVHIQSRFSNATVAQSKPFGLAVLGFLFEISPENNTNYEELLSQFYKIQTVVNNTQDNETEIETFSLYELLPENLDKLDFYRYFGSLTTPPCYESVIWSVATEKIKISEYQLNIFRSLYDDQHEHLKDDFRPVQNIDKRTVTTTKEPAVIEPAVIEPMSSTQVTDFQCPTTEKPGNSASFLVGHYLNVVLLLLTILKVLSGQDGECTHLASPPLPTLLMIASIHKVTMTLLGLHVSCALAAVTFISVGITKVDADAVSWNYDRGAFGGPDNWFKTFPKCGGTKQSPINISSNASYNPYLEYFDFREYKLTKGVTLTLTNKGGHTAEVIYSGTPIILRGGSLPDDYKLLQYHFHWGSQDSRGSEHILDGEQFPMELHVVHYQAHLPNVSVAQIQPNGLAVVGFFFRTSPQNNTRFDKLLAHFDLIKTVATNQDNETVIETFPLTDLLSDGLDKLHYYRYQGSLTTPPCYETVIWSIATETIPISDYQASAEL</sequence>
<feature type="chain" id="PRO_5041774032" description="Carbonic anhydrase" evidence="9">
    <location>
        <begin position="25"/>
        <end position="635"/>
    </location>
</feature>
<dbReference type="GO" id="GO:0008270">
    <property type="term" value="F:zinc ion binding"/>
    <property type="evidence" value="ECO:0007669"/>
    <property type="project" value="UniProtKB-UniRule"/>
</dbReference>
<dbReference type="InterPro" id="IPR001148">
    <property type="entry name" value="CA_dom"/>
</dbReference>
<evidence type="ECO:0000256" key="7">
    <source>
        <dbReference type="ARBA" id="ARBA00023239"/>
    </source>
</evidence>
<evidence type="ECO:0000256" key="8">
    <source>
        <dbReference type="ARBA" id="ARBA00048348"/>
    </source>
</evidence>
<dbReference type="InterPro" id="IPR018338">
    <property type="entry name" value="Carbonic_anhydrase_a-class_CS"/>
</dbReference>
<dbReference type="GO" id="GO:0005886">
    <property type="term" value="C:plasma membrane"/>
    <property type="evidence" value="ECO:0007669"/>
    <property type="project" value="TreeGrafter"/>
</dbReference>
<comment type="function">
    <text evidence="1 9">Reversible hydration of carbon dioxide.</text>
</comment>
<dbReference type="SMART" id="SM01057">
    <property type="entry name" value="Carb_anhydrase"/>
    <property type="match status" value="2"/>
</dbReference>
<dbReference type="Gene3D" id="3.10.200.10">
    <property type="entry name" value="Alpha carbonic anhydrase"/>
    <property type="match status" value="2"/>
</dbReference>
<comment type="similarity">
    <text evidence="2 9">Belongs to the alpha-carbonic anhydrase family.</text>
</comment>
<dbReference type="GO" id="GO:0004089">
    <property type="term" value="F:carbonate dehydratase activity"/>
    <property type="evidence" value="ECO:0007669"/>
    <property type="project" value="UniProtKB-UniRule"/>
</dbReference>
<dbReference type="SUPFAM" id="SSF51069">
    <property type="entry name" value="Carbonic anhydrase"/>
    <property type="match status" value="2"/>
</dbReference>
<reference evidence="11" key="1">
    <citation type="journal article" date="2023" name="PLoS Negl. Trop. Dis.">
        <title>A genome sequence for Biomphalaria pfeifferi, the major vector snail for the human-infecting parasite Schistosoma mansoni.</title>
        <authorList>
            <person name="Bu L."/>
            <person name="Lu L."/>
            <person name="Laidemitt M.R."/>
            <person name="Zhang S.M."/>
            <person name="Mutuku M."/>
            <person name="Mkoji G."/>
            <person name="Steinauer M."/>
            <person name="Loker E.S."/>
        </authorList>
    </citation>
    <scope>NUCLEOTIDE SEQUENCE</scope>
    <source>
        <strain evidence="11">KasaAsao</strain>
    </source>
</reference>
<evidence type="ECO:0000313" key="11">
    <source>
        <dbReference type="EMBL" id="KAK0047512.1"/>
    </source>
</evidence>
<dbReference type="FunFam" id="3.10.200.10:FF:000003">
    <property type="entry name" value="Carbonic anhydrase 12"/>
    <property type="match status" value="1"/>
</dbReference>
<gene>
    <name evidence="11" type="ORF">Bpfe_023064</name>
</gene>
<feature type="domain" description="Alpha-carbonic anhydrase" evidence="10">
    <location>
        <begin position="24"/>
        <end position="289"/>
    </location>
</feature>
<keyword evidence="4 9" id="KW-0479">Metal-binding</keyword>
<keyword evidence="9" id="KW-0732">Signal</keyword>
<dbReference type="Pfam" id="PF00194">
    <property type="entry name" value="Carb_anhydrase"/>
    <property type="match status" value="2"/>
</dbReference>
<dbReference type="PANTHER" id="PTHR18952">
    <property type="entry name" value="CARBONIC ANHYDRASE"/>
    <property type="match status" value="1"/>
</dbReference>
<comment type="caution">
    <text evidence="11">The sequence shown here is derived from an EMBL/GenBank/DDBJ whole genome shotgun (WGS) entry which is preliminary data.</text>
</comment>
<feature type="domain" description="Alpha-carbonic anhydrase" evidence="10">
    <location>
        <begin position="401"/>
        <end position="635"/>
    </location>
</feature>
<dbReference type="EMBL" id="JASAOG010000150">
    <property type="protein sequence ID" value="KAK0047512.1"/>
    <property type="molecule type" value="Genomic_DNA"/>
</dbReference>
<evidence type="ECO:0000259" key="10">
    <source>
        <dbReference type="PROSITE" id="PS51144"/>
    </source>
</evidence>
<evidence type="ECO:0000256" key="6">
    <source>
        <dbReference type="ARBA" id="ARBA00023180"/>
    </source>
</evidence>
<comment type="cofactor">
    <cofactor evidence="9">
        <name>Zn(2+)</name>
        <dbReference type="ChEBI" id="CHEBI:29105"/>
    </cofactor>
</comment>
<evidence type="ECO:0000256" key="4">
    <source>
        <dbReference type="ARBA" id="ARBA00022723"/>
    </source>
</evidence>
<keyword evidence="6" id="KW-0325">Glycoprotein</keyword>
<dbReference type="EC" id="4.2.1.1" evidence="3 9"/>
<dbReference type="PANTHER" id="PTHR18952:SF265">
    <property type="entry name" value="CARBONIC ANHYDRASE"/>
    <property type="match status" value="1"/>
</dbReference>
<dbReference type="AlphaFoldDB" id="A0AAD8B4T2"/>
<dbReference type="Proteomes" id="UP001233172">
    <property type="component" value="Unassembled WGS sequence"/>
</dbReference>
<evidence type="ECO:0000256" key="2">
    <source>
        <dbReference type="ARBA" id="ARBA00010718"/>
    </source>
</evidence>
<organism evidence="11 12">
    <name type="scientific">Biomphalaria pfeifferi</name>
    <name type="common">Bloodfluke planorb</name>
    <name type="synonym">Freshwater snail</name>
    <dbReference type="NCBI Taxonomy" id="112525"/>
    <lineage>
        <taxon>Eukaryota</taxon>
        <taxon>Metazoa</taxon>
        <taxon>Spiralia</taxon>
        <taxon>Lophotrochozoa</taxon>
        <taxon>Mollusca</taxon>
        <taxon>Gastropoda</taxon>
        <taxon>Heterobranchia</taxon>
        <taxon>Euthyneura</taxon>
        <taxon>Panpulmonata</taxon>
        <taxon>Hygrophila</taxon>
        <taxon>Lymnaeoidea</taxon>
        <taxon>Planorbidae</taxon>
        <taxon>Biomphalaria</taxon>
    </lineage>
</organism>
<evidence type="ECO:0000256" key="5">
    <source>
        <dbReference type="ARBA" id="ARBA00022833"/>
    </source>
</evidence>
<accession>A0AAD8B4T2</accession>
<dbReference type="PROSITE" id="PS00162">
    <property type="entry name" value="ALPHA_CA_1"/>
    <property type="match status" value="2"/>
</dbReference>
<dbReference type="CDD" id="cd00326">
    <property type="entry name" value="alpha_CA"/>
    <property type="match status" value="2"/>
</dbReference>
<protein>
    <recommendedName>
        <fullName evidence="3 9">Carbonic anhydrase</fullName>
        <ecNumber evidence="3 9">4.2.1.1</ecNumber>
    </recommendedName>
</protein>
<comment type="catalytic activity">
    <reaction evidence="8 9">
        <text>hydrogencarbonate + H(+) = CO2 + H2O</text>
        <dbReference type="Rhea" id="RHEA:10748"/>
        <dbReference type="ChEBI" id="CHEBI:15377"/>
        <dbReference type="ChEBI" id="CHEBI:15378"/>
        <dbReference type="ChEBI" id="CHEBI:16526"/>
        <dbReference type="ChEBI" id="CHEBI:17544"/>
        <dbReference type="EC" id="4.2.1.1"/>
    </reaction>
</comment>
<dbReference type="InterPro" id="IPR036398">
    <property type="entry name" value="CA_dom_sf"/>
</dbReference>
<reference evidence="11" key="2">
    <citation type="submission" date="2023-04" db="EMBL/GenBank/DDBJ databases">
        <authorList>
            <person name="Bu L."/>
            <person name="Lu L."/>
            <person name="Laidemitt M.R."/>
            <person name="Zhang S.M."/>
            <person name="Mutuku M."/>
            <person name="Mkoji G."/>
            <person name="Steinauer M."/>
            <person name="Loker E.S."/>
        </authorList>
    </citation>
    <scope>NUCLEOTIDE SEQUENCE</scope>
    <source>
        <strain evidence="11">KasaAsao</strain>
        <tissue evidence="11">Whole Snail</tissue>
    </source>
</reference>
<evidence type="ECO:0000313" key="12">
    <source>
        <dbReference type="Proteomes" id="UP001233172"/>
    </source>
</evidence>
<evidence type="ECO:0000256" key="9">
    <source>
        <dbReference type="RuleBase" id="RU367011"/>
    </source>
</evidence>
<evidence type="ECO:0000256" key="3">
    <source>
        <dbReference type="ARBA" id="ARBA00012925"/>
    </source>
</evidence>
<keyword evidence="5 9" id="KW-0862">Zinc</keyword>
<keyword evidence="7 9" id="KW-0456">Lyase</keyword>
<feature type="signal peptide" evidence="9">
    <location>
        <begin position="1"/>
        <end position="24"/>
    </location>
</feature>
<keyword evidence="12" id="KW-1185">Reference proteome</keyword>
<dbReference type="PROSITE" id="PS51144">
    <property type="entry name" value="ALPHA_CA_2"/>
    <property type="match status" value="2"/>
</dbReference>
<dbReference type="InterPro" id="IPR023561">
    <property type="entry name" value="Carbonic_anhydrase_a-class"/>
</dbReference>
<evidence type="ECO:0000256" key="1">
    <source>
        <dbReference type="ARBA" id="ARBA00002904"/>
    </source>
</evidence>
<name>A0AAD8B4T2_BIOPF</name>